<evidence type="ECO:0000313" key="2">
    <source>
        <dbReference type="Proteomes" id="UP000316095"/>
    </source>
</evidence>
<proteinExistence type="predicted"/>
<comment type="caution">
    <text evidence="1">The sequence shown here is derived from an EMBL/GenBank/DDBJ whole genome shotgun (WGS) entry which is preliminary data.</text>
</comment>
<accession>A0A5C5XD81</accession>
<dbReference type="Proteomes" id="UP000316095">
    <property type="component" value="Unassembled WGS sequence"/>
</dbReference>
<gene>
    <name evidence="1" type="ORF">Pan54_07880</name>
</gene>
<dbReference type="AlphaFoldDB" id="A0A5C5XD81"/>
<organism evidence="1 2">
    <name type="scientific">Rubinisphaera italica</name>
    <dbReference type="NCBI Taxonomy" id="2527969"/>
    <lineage>
        <taxon>Bacteria</taxon>
        <taxon>Pseudomonadati</taxon>
        <taxon>Planctomycetota</taxon>
        <taxon>Planctomycetia</taxon>
        <taxon>Planctomycetales</taxon>
        <taxon>Planctomycetaceae</taxon>
        <taxon>Rubinisphaera</taxon>
    </lineage>
</organism>
<evidence type="ECO:0000313" key="1">
    <source>
        <dbReference type="EMBL" id="TWT60075.1"/>
    </source>
</evidence>
<protein>
    <submittedName>
        <fullName evidence="1">Uncharacterized protein</fullName>
    </submittedName>
</protein>
<reference evidence="1 2" key="1">
    <citation type="submission" date="2019-02" db="EMBL/GenBank/DDBJ databases">
        <title>Deep-cultivation of Planctomycetes and their phenomic and genomic characterization uncovers novel biology.</title>
        <authorList>
            <person name="Wiegand S."/>
            <person name="Jogler M."/>
            <person name="Boedeker C."/>
            <person name="Pinto D."/>
            <person name="Vollmers J."/>
            <person name="Rivas-Marin E."/>
            <person name="Kohn T."/>
            <person name="Peeters S.H."/>
            <person name="Heuer A."/>
            <person name="Rast P."/>
            <person name="Oberbeckmann S."/>
            <person name="Bunk B."/>
            <person name="Jeske O."/>
            <person name="Meyerdierks A."/>
            <person name="Storesund J.E."/>
            <person name="Kallscheuer N."/>
            <person name="Luecker S."/>
            <person name="Lage O.M."/>
            <person name="Pohl T."/>
            <person name="Merkel B.J."/>
            <person name="Hornburger P."/>
            <person name="Mueller R.-W."/>
            <person name="Bruemmer F."/>
            <person name="Labrenz M."/>
            <person name="Spormann A.M."/>
            <person name="Op Den Camp H."/>
            <person name="Overmann J."/>
            <person name="Amann R."/>
            <person name="Jetten M.S.M."/>
            <person name="Mascher T."/>
            <person name="Medema M.H."/>
            <person name="Devos D.P."/>
            <person name="Kaster A.-K."/>
            <person name="Ovreas L."/>
            <person name="Rohde M."/>
            <person name="Galperin M.Y."/>
            <person name="Jogler C."/>
        </authorList>
    </citation>
    <scope>NUCLEOTIDE SEQUENCE [LARGE SCALE GENOMIC DNA]</scope>
    <source>
        <strain evidence="1 2">Pan54</strain>
    </source>
</reference>
<dbReference type="EMBL" id="SJPG01000001">
    <property type="protein sequence ID" value="TWT60075.1"/>
    <property type="molecule type" value="Genomic_DNA"/>
</dbReference>
<keyword evidence="2" id="KW-1185">Reference proteome</keyword>
<sequence>MSCLSETKADGGKRKAGTILNQASRRSHATGGYESFLICLSRLFMHKDHDKTRAMTGTARLNLLCNHDRLSRR</sequence>
<name>A0A5C5XD81_9PLAN</name>